<name>A0A8J2KVU0_9HEXA</name>
<dbReference type="Proteomes" id="UP000708208">
    <property type="component" value="Unassembled WGS sequence"/>
</dbReference>
<feature type="non-terminal residue" evidence="2">
    <location>
        <position position="1"/>
    </location>
</feature>
<gene>
    <name evidence="2" type="ORF">AFUS01_LOCUS31120</name>
</gene>
<organism evidence="2 3">
    <name type="scientific">Allacma fusca</name>
    <dbReference type="NCBI Taxonomy" id="39272"/>
    <lineage>
        <taxon>Eukaryota</taxon>
        <taxon>Metazoa</taxon>
        <taxon>Ecdysozoa</taxon>
        <taxon>Arthropoda</taxon>
        <taxon>Hexapoda</taxon>
        <taxon>Collembola</taxon>
        <taxon>Symphypleona</taxon>
        <taxon>Sminthuridae</taxon>
        <taxon>Allacma</taxon>
    </lineage>
</organism>
<accession>A0A8J2KVU0</accession>
<comment type="caution">
    <text evidence="2">The sequence shown here is derived from an EMBL/GenBank/DDBJ whole genome shotgun (WGS) entry which is preliminary data.</text>
</comment>
<dbReference type="AlphaFoldDB" id="A0A8J2KVU0"/>
<evidence type="ECO:0000313" key="2">
    <source>
        <dbReference type="EMBL" id="CAG7820746.1"/>
    </source>
</evidence>
<dbReference type="EMBL" id="CAJVCH010489061">
    <property type="protein sequence ID" value="CAG7820746.1"/>
    <property type="molecule type" value="Genomic_DNA"/>
</dbReference>
<evidence type="ECO:0000313" key="3">
    <source>
        <dbReference type="Proteomes" id="UP000708208"/>
    </source>
</evidence>
<reference evidence="2" key="1">
    <citation type="submission" date="2021-06" db="EMBL/GenBank/DDBJ databases">
        <authorList>
            <person name="Hodson N. C."/>
            <person name="Mongue J. A."/>
            <person name="Jaron S. K."/>
        </authorList>
    </citation>
    <scope>NUCLEOTIDE SEQUENCE</scope>
</reference>
<evidence type="ECO:0000256" key="1">
    <source>
        <dbReference type="SAM" id="MobiDB-lite"/>
    </source>
</evidence>
<sequence>QDAHMEERKRNGESKWEDNMSWEEARQKLVQDGLWTASAVKIIRDLLE</sequence>
<keyword evidence="3" id="KW-1185">Reference proteome</keyword>
<feature type="region of interest" description="Disordered" evidence="1">
    <location>
        <begin position="1"/>
        <end position="20"/>
    </location>
</feature>
<proteinExistence type="predicted"/>
<protein>
    <submittedName>
        <fullName evidence="2">Uncharacterized protein</fullName>
    </submittedName>
</protein>